<gene>
    <name evidence="1" type="ORF">UFOPK2195_00594</name>
</gene>
<name>A0A6J6KTY7_9ZZZZ</name>
<dbReference type="AlphaFoldDB" id="A0A6J6KTY7"/>
<reference evidence="1" key="1">
    <citation type="submission" date="2020-05" db="EMBL/GenBank/DDBJ databases">
        <authorList>
            <person name="Chiriac C."/>
            <person name="Salcher M."/>
            <person name="Ghai R."/>
            <person name="Kavagutti S V."/>
        </authorList>
    </citation>
    <scope>NUCLEOTIDE SEQUENCE</scope>
</reference>
<protein>
    <submittedName>
        <fullName evidence="1">Unannotated protein</fullName>
    </submittedName>
</protein>
<organism evidence="1">
    <name type="scientific">freshwater metagenome</name>
    <dbReference type="NCBI Taxonomy" id="449393"/>
    <lineage>
        <taxon>unclassified sequences</taxon>
        <taxon>metagenomes</taxon>
        <taxon>ecological metagenomes</taxon>
    </lineage>
</organism>
<evidence type="ECO:0000313" key="1">
    <source>
        <dbReference type="EMBL" id="CAB4653267.1"/>
    </source>
</evidence>
<proteinExistence type="predicted"/>
<accession>A0A6J6KTY7</accession>
<dbReference type="EMBL" id="CAEZWH010000095">
    <property type="protein sequence ID" value="CAB4653267.1"/>
    <property type="molecule type" value="Genomic_DNA"/>
</dbReference>
<sequence>MVVRLFEALQVLHFDNCHATWVLRNGNAIPRNVVASQLVRNVGNEQNSGANFSQRLNGRVLHICIGAADVRFAAVLIVGEFAVAHQVECPHWAIFRALKPRLDVFGVGGAVARCVHEFACYMRID</sequence>